<keyword evidence="2" id="KW-0808">Transferase</keyword>
<dbReference type="Proteomes" id="UP000000845">
    <property type="component" value="Chromosome"/>
</dbReference>
<dbReference type="RefSeq" id="WP_012861160.1">
    <property type="nucleotide sequence ID" value="NC_013517.1"/>
</dbReference>
<dbReference type="GO" id="GO:0032259">
    <property type="term" value="P:methylation"/>
    <property type="evidence" value="ECO:0007669"/>
    <property type="project" value="UniProtKB-KW"/>
</dbReference>
<dbReference type="EMBL" id="CP001739">
    <property type="protein sequence ID" value="ACZ08564.1"/>
    <property type="molecule type" value="Genomic_DNA"/>
</dbReference>
<dbReference type="InterPro" id="IPR002052">
    <property type="entry name" value="DNA_methylase_N6_adenine_CS"/>
</dbReference>
<name>D1AII0_SEBTE</name>
<keyword evidence="2" id="KW-0489">Methyltransferase</keyword>
<evidence type="ECO:0000313" key="3">
    <source>
        <dbReference type="Proteomes" id="UP000000845"/>
    </source>
</evidence>
<dbReference type="CDD" id="cd02440">
    <property type="entry name" value="AdoMet_MTases"/>
    <property type="match status" value="1"/>
</dbReference>
<dbReference type="PANTHER" id="PTHR47739">
    <property type="entry name" value="TRNA1(VAL) (ADENINE(37)-N6)-METHYLTRANSFERASE"/>
    <property type="match status" value="1"/>
</dbReference>
<protein>
    <submittedName>
        <fullName evidence="2">Methyltransferase small</fullName>
    </submittedName>
</protein>
<dbReference type="GO" id="GO:0008757">
    <property type="term" value="F:S-adenosylmethionine-dependent methyltransferase activity"/>
    <property type="evidence" value="ECO:0007669"/>
    <property type="project" value="UniProtKB-ARBA"/>
</dbReference>
<reference evidence="2 3" key="2">
    <citation type="journal article" date="2010" name="Stand. Genomic Sci.">
        <title>Complete genome sequence of Sebaldella termitidis type strain (NCTC 11300).</title>
        <authorList>
            <person name="Harmon-Smith M."/>
            <person name="Celia L."/>
            <person name="Chertkov O."/>
            <person name="Lapidus A."/>
            <person name="Copeland A."/>
            <person name="Glavina Del Rio T."/>
            <person name="Nolan M."/>
            <person name="Lucas S."/>
            <person name="Tice H."/>
            <person name="Cheng J.F."/>
            <person name="Han C."/>
            <person name="Detter J.C."/>
            <person name="Bruce D."/>
            <person name="Goodwin L."/>
            <person name="Pitluck S."/>
            <person name="Pati A."/>
            <person name="Liolios K."/>
            <person name="Ivanova N."/>
            <person name="Mavromatis K."/>
            <person name="Mikhailova N."/>
            <person name="Chen A."/>
            <person name="Palaniappan K."/>
            <person name="Land M."/>
            <person name="Hauser L."/>
            <person name="Chang Y.J."/>
            <person name="Jeffries C.D."/>
            <person name="Brettin T."/>
            <person name="Goker M."/>
            <person name="Beck B."/>
            <person name="Bristow J."/>
            <person name="Eisen J.A."/>
            <person name="Markowitz V."/>
            <person name="Hugenholtz P."/>
            <person name="Kyrpides N.C."/>
            <person name="Klenk H.P."/>
            <person name="Chen F."/>
        </authorList>
    </citation>
    <scope>NUCLEOTIDE SEQUENCE [LARGE SCALE GENOMIC DNA]</scope>
    <source>
        <strain evidence="3">ATCC 33386 / NCTC 11300</strain>
    </source>
</reference>
<dbReference type="Pfam" id="PF05175">
    <property type="entry name" value="MTS"/>
    <property type="match status" value="1"/>
</dbReference>
<dbReference type="InterPro" id="IPR007848">
    <property type="entry name" value="Small_mtfrase_dom"/>
</dbReference>
<dbReference type="GO" id="GO:0008170">
    <property type="term" value="F:N-methyltransferase activity"/>
    <property type="evidence" value="ECO:0007669"/>
    <property type="project" value="UniProtKB-ARBA"/>
</dbReference>
<reference evidence="3" key="1">
    <citation type="submission" date="2009-09" db="EMBL/GenBank/DDBJ databases">
        <title>The complete chromosome of Sebaldella termitidis ATCC 33386.</title>
        <authorList>
            <consortium name="US DOE Joint Genome Institute (JGI-PGF)"/>
            <person name="Lucas S."/>
            <person name="Copeland A."/>
            <person name="Lapidus A."/>
            <person name="Glavina del Rio T."/>
            <person name="Dalin E."/>
            <person name="Tice H."/>
            <person name="Bruce D."/>
            <person name="Goodwin L."/>
            <person name="Pitluck S."/>
            <person name="Kyrpides N."/>
            <person name="Mavromatis K."/>
            <person name="Ivanova N."/>
            <person name="Mikhailova N."/>
            <person name="Sims D."/>
            <person name="Meincke L."/>
            <person name="Brettin T."/>
            <person name="Detter J.C."/>
            <person name="Han C."/>
            <person name="Larimer F."/>
            <person name="Land M."/>
            <person name="Hauser L."/>
            <person name="Markowitz V."/>
            <person name="Cheng J.F."/>
            <person name="Hugenholtz P."/>
            <person name="Woyke T."/>
            <person name="Wu D."/>
            <person name="Eisen J.A."/>
        </authorList>
    </citation>
    <scope>NUCLEOTIDE SEQUENCE [LARGE SCALE GENOMIC DNA]</scope>
    <source>
        <strain evidence="3">ATCC 33386 / NCTC 11300</strain>
    </source>
</reference>
<dbReference type="InterPro" id="IPR050210">
    <property type="entry name" value="tRNA_Adenine-N(6)_MTase"/>
</dbReference>
<evidence type="ECO:0000259" key="1">
    <source>
        <dbReference type="Pfam" id="PF05175"/>
    </source>
</evidence>
<feature type="domain" description="Methyltransferase small" evidence="1">
    <location>
        <begin position="40"/>
        <end position="129"/>
    </location>
</feature>
<dbReference type="KEGG" id="str:Sterm_1706"/>
<dbReference type="Gene3D" id="3.40.50.150">
    <property type="entry name" value="Vaccinia Virus protein VP39"/>
    <property type="match status" value="1"/>
</dbReference>
<dbReference type="eggNOG" id="COG4123">
    <property type="taxonomic scope" value="Bacteria"/>
</dbReference>
<evidence type="ECO:0000313" key="2">
    <source>
        <dbReference type="EMBL" id="ACZ08564.1"/>
    </source>
</evidence>
<proteinExistence type="predicted"/>
<dbReference type="InterPro" id="IPR029063">
    <property type="entry name" value="SAM-dependent_MTases_sf"/>
</dbReference>
<accession>D1AII0</accession>
<gene>
    <name evidence="2" type="ordered locus">Sterm_1706</name>
</gene>
<keyword evidence="3" id="KW-1185">Reference proteome</keyword>
<sequence length="228" mass="26161">MKKTGEEVLGSINKLKIIQRNDHQNYTLDSRLLSDFCRINRHVKKILDIGTGNAILPLLLSQKSKAEITGIEILKISAELAVKNIELNNLSDRIKIIEGDIRKWADYFRPAEFDQIITNPPFFKYDGNDDQINDLEQLSVARHEYNIKLEEIIQISSVLLKNRAYFTMVHRSERLAEILELLVKYGLEPKRIRFCHTKKDAPAKILLIEAVKGAKKSLVIESPLILSD</sequence>
<organism evidence="2 3">
    <name type="scientific">Sebaldella termitidis (strain ATCC 33386 / NCTC 11300)</name>
    <dbReference type="NCBI Taxonomy" id="526218"/>
    <lineage>
        <taxon>Bacteria</taxon>
        <taxon>Fusobacteriati</taxon>
        <taxon>Fusobacteriota</taxon>
        <taxon>Fusobacteriia</taxon>
        <taxon>Fusobacteriales</taxon>
        <taxon>Leptotrichiaceae</taxon>
        <taxon>Sebaldella</taxon>
    </lineage>
</organism>
<dbReference type="SUPFAM" id="SSF53335">
    <property type="entry name" value="S-adenosyl-L-methionine-dependent methyltransferases"/>
    <property type="match status" value="1"/>
</dbReference>
<dbReference type="PROSITE" id="PS00092">
    <property type="entry name" value="N6_MTASE"/>
    <property type="match status" value="1"/>
</dbReference>
<dbReference type="GO" id="GO:0003676">
    <property type="term" value="F:nucleic acid binding"/>
    <property type="evidence" value="ECO:0007669"/>
    <property type="project" value="InterPro"/>
</dbReference>
<dbReference type="PANTHER" id="PTHR47739:SF1">
    <property type="entry name" value="TRNA1(VAL) (ADENINE(37)-N6)-METHYLTRANSFERASE"/>
    <property type="match status" value="1"/>
</dbReference>
<dbReference type="AlphaFoldDB" id="D1AII0"/>
<dbReference type="STRING" id="526218.Sterm_1706"/>
<dbReference type="HOGENOM" id="CLU_061983_3_0_0"/>